<dbReference type="Proteomes" id="UP000237966">
    <property type="component" value="Unassembled WGS sequence"/>
</dbReference>
<dbReference type="SUPFAM" id="SSF55729">
    <property type="entry name" value="Acyl-CoA N-acyltransferases (Nat)"/>
    <property type="match status" value="1"/>
</dbReference>
<dbReference type="Pfam" id="PF13480">
    <property type="entry name" value="Acetyltransf_6"/>
    <property type="match status" value="1"/>
</dbReference>
<name>A0A2S5Y6V2_9MICO</name>
<dbReference type="GO" id="GO:0016740">
    <property type="term" value="F:transferase activity"/>
    <property type="evidence" value="ECO:0007669"/>
    <property type="project" value="UniProtKB-KW"/>
</dbReference>
<evidence type="ECO:0000313" key="3">
    <source>
        <dbReference type="Proteomes" id="UP000237966"/>
    </source>
</evidence>
<sequence>MATEITLTSAVPSEIWERIAHKYSFYSSPSWLHFSDSDCIATAAYIVASVDHEVRALLPAYWSPHENNVLYQPPAPDLLILGGRRGYLSAPLLATPADALLLRDVVAAAIERFPEAQGRWWWPYVLDDGARLIAEVFSFDEDHIALAGADAVIDVPNGGVAEHIDRLTSQQRRTNARRELRRFQESGFYIDEAPLGDQAKVLGPLLSQVQQRYGHDHGPFQMTALLERQSAYLQESSVVFRCRRQSDDTIVGFSLGYRRGHELAIRVVGFDYAAVENIGAYASLSIYAPIDYCARSGLSILHLGMESLDAKSRRGARVRPLWELSTQCFSESQRNSRTAVIDQLPAREAEDFVHATSSLRAQIAKSAAR</sequence>
<dbReference type="InterPro" id="IPR038740">
    <property type="entry name" value="BioF2-like_GNAT_dom"/>
</dbReference>
<proteinExistence type="predicted"/>
<feature type="domain" description="BioF2-like acetyltransferase" evidence="1">
    <location>
        <begin position="171"/>
        <end position="307"/>
    </location>
</feature>
<dbReference type="RefSeq" id="WP_051210044.1">
    <property type="nucleotide sequence ID" value="NZ_CP037977.1"/>
</dbReference>
<accession>A0A2S5Y6V2</accession>
<comment type="caution">
    <text evidence="2">The sequence shown here is derived from an EMBL/GenBank/DDBJ whole genome shotgun (WGS) entry which is preliminary data.</text>
</comment>
<dbReference type="InterPro" id="IPR016181">
    <property type="entry name" value="Acyl_CoA_acyltransferase"/>
</dbReference>
<gene>
    <name evidence="2" type="ORF">C5C51_05270</name>
</gene>
<dbReference type="EMBL" id="PSWU01000007">
    <property type="protein sequence ID" value="PPI15203.1"/>
    <property type="molecule type" value="Genomic_DNA"/>
</dbReference>
<keyword evidence="2" id="KW-0808">Transferase</keyword>
<evidence type="ECO:0000313" key="2">
    <source>
        <dbReference type="EMBL" id="PPI15203.1"/>
    </source>
</evidence>
<dbReference type="AlphaFoldDB" id="A0A2S5Y6V2"/>
<protein>
    <submittedName>
        <fullName evidence="2">GNAT family N-acetyltransferase</fullName>
    </submittedName>
</protein>
<dbReference type="OrthoDB" id="8181984at2"/>
<organism evidence="2 3">
    <name type="scientific">Rathayibacter toxicus</name>
    <dbReference type="NCBI Taxonomy" id="145458"/>
    <lineage>
        <taxon>Bacteria</taxon>
        <taxon>Bacillati</taxon>
        <taxon>Actinomycetota</taxon>
        <taxon>Actinomycetes</taxon>
        <taxon>Micrococcales</taxon>
        <taxon>Microbacteriaceae</taxon>
        <taxon>Rathayibacter</taxon>
    </lineage>
</organism>
<reference evidence="2 3" key="1">
    <citation type="submission" date="2018-02" db="EMBL/GenBank/DDBJ databases">
        <title>Bacteriophage NCPPB3778 and a type I-E CRISPR drive the evolution of the US Biological Select Agent, Rathayibacter toxicus.</title>
        <authorList>
            <person name="Davis E.W.II."/>
            <person name="Tabima J.F."/>
            <person name="Weisberg A.J."/>
            <person name="Lopes L.D."/>
            <person name="Wiseman M.S."/>
            <person name="Wiseman M.S."/>
            <person name="Pupko T."/>
            <person name="Belcher M.S."/>
            <person name="Sechler A.J."/>
            <person name="Tancos M.A."/>
            <person name="Schroeder B.K."/>
            <person name="Murray T.D."/>
            <person name="Luster D.G."/>
            <person name="Schneider W.L."/>
            <person name="Rogers E."/>
            <person name="Andreote F.D."/>
            <person name="Grunwald N.J."/>
            <person name="Putnam M.L."/>
            <person name="Chang J.H."/>
        </authorList>
    </citation>
    <scope>NUCLEOTIDE SEQUENCE [LARGE SCALE GENOMIC DNA]</scope>
    <source>
        <strain evidence="2 3">FH99</strain>
    </source>
</reference>
<evidence type="ECO:0000259" key="1">
    <source>
        <dbReference type="Pfam" id="PF13480"/>
    </source>
</evidence>